<accession>A0A178K2A8</accession>
<sequence>MPVIQIAMVSTKQTPNRYIAIKRALRLNSHLPPQHQKRRGYENIEYRRARKPVAVFTTYWQPLTPDSEISGLVILGDNNYQKAFDRLTNLLFQDAGHFELATQGESFQFYAQEDHLTRFQACLR</sequence>
<protein>
    <submittedName>
        <fullName evidence="1">Uncharacterized protein</fullName>
    </submittedName>
</protein>
<dbReference type="Proteomes" id="UP000078503">
    <property type="component" value="Unassembled WGS sequence"/>
</dbReference>
<keyword evidence="2" id="KW-1185">Reference proteome</keyword>
<evidence type="ECO:0000313" key="2">
    <source>
        <dbReference type="Proteomes" id="UP000078503"/>
    </source>
</evidence>
<dbReference type="AlphaFoldDB" id="A0A178K2A8"/>
<proteinExistence type="predicted"/>
<gene>
    <name evidence="1" type="ORF">A3K86_21090</name>
</gene>
<reference evidence="1 2" key="1">
    <citation type="submission" date="2016-03" db="EMBL/GenBank/DDBJ databases">
        <title>Photobacterium proteolyticum sp. nov. a protease producing bacterium isolated from ocean sediments of Laizhou Bay.</title>
        <authorList>
            <person name="Li Y."/>
        </authorList>
    </citation>
    <scope>NUCLEOTIDE SEQUENCE [LARGE SCALE GENOMIC DNA]</scope>
    <source>
        <strain evidence="1 2">R-40508</strain>
    </source>
</reference>
<name>A0A178K2A8_9GAMM</name>
<organism evidence="1 2">
    <name type="scientific">Photobacterium jeanii</name>
    <dbReference type="NCBI Taxonomy" id="858640"/>
    <lineage>
        <taxon>Bacteria</taxon>
        <taxon>Pseudomonadati</taxon>
        <taxon>Pseudomonadota</taxon>
        <taxon>Gammaproteobacteria</taxon>
        <taxon>Vibrionales</taxon>
        <taxon>Vibrionaceae</taxon>
        <taxon>Photobacterium</taxon>
    </lineage>
</organism>
<dbReference type="EMBL" id="LVHF01000033">
    <property type="protein sequence ID" value="OAN11440.1"/>
    <property type="molecule type" value="Genomic_DNA"/>
</dbReference>
<evidence type="ECO:0000313" key="1">
    <source>
        <dbReference type="EMBL" id="OAN11440.1"/>
    </source>
</evidence>
<comment type="caution">
    <text evidence="1">The sequence shown here is derived from an EMBL/GenBank/DDBJ whole genome shotgun (WGS) entry which is preliminary data.</text>
</comment>